<dbReference type="PROSITE" id="PS50110">
    <property type="entry name" value="RESPONSE_REGULATORY"/>
    <property type="match status" value="1"/>
</dbReference>
<gene>
    <name evidence="5" type="ORF">MiSe_79620</name>
</gene>
<dbReference type="Gene3D" id="3.40.50.2300">
    <property type="match status" value="1"/>
</dbReference>
<dbReference type="GO" id="GO:0000160">
    <property type="term" value="P:phosphorelay signal transduction system"/>
    <property type="evidence" value="ECO:0007669"/>
    <property type="project" value="UniProtKB-KW"/>
</dbReference>
<dbReference type="EMBL" id="BLAY01000202">
    <property type="protein sequence ID" value="GET43141.1"/>
    <property type="molecule type" value="Genomic_DNA"/>
</dbReference>
<feature type="domain" description="Response regulatory" evidence="4">
    <location>
        <begin position="3"/>
        <end position="118"/>
    </location>
</feature>
<dbReference type="RefSeq" id="WP_226591656.1">
    <property type="nucleotide sequence ID" value="NZ_BLAY01000202.1"/>
</dbReference>
<evidence type="ECO:0000313" key="6">
    <source>
        <dbReference type="Proteomes" id="UP001050975"/>
    </source>
</evidence>
<reference evidence="5" key="1">
    <citation type="submission" date="2019-10" db="EMBL/GenBank/DDBJ databases">
        <title>Draft genome sequece of Microseira wollei NIES-4236.</title>
        <authorList>
            <person name="Yamaguchi H."/>
            <person name="Suzuki S."/>
            <person name="Kawachi M."/>
        </authorList>
    </citation>
    <scope>NUCLEOTIDE SEQUENCE</scope>
    <source>
        <strain evidence="5">NIES-4236</strain>
    </source>
</reference>
<dbReference type="Pfam" id="PF00072">
    <property type="entry name" value="Response_reg"/>
    <property type="match status" value="1"/>
</dbReference>
<dbReference type="SUPFAM" id="SSF52172">
    <property type="entry name" value="CheY-like"/>
    <property type="match status" value="1"/>
</dbReference>
<dbReference type="Proteomes" id="UP001050975">
    <property type="component" value="Unassembled WGS sequence"/>
</dbReference>
<evidence type="ECO:0000259" key="4">
    <source>
        <dbReference type="PROSITE" id="PS50110"/>
    </source>
</evidence>
<organism evidence="5 6">
    <name type="scientific">Microseira wollei NIES-4236</name>
    <dbReference type="NCBI Taxonomy" id="2530354"/>
    <lineage>
        <taxon>Bacteria</taxon>
        <taxon>Bacillati</taxon>
        <taxon>Cyanobacteriota</taxon>
        <taxon>Cyanophyceae</taxon>
        <taxon>Oscillatoriophycideae</taxon>
        <taxon>Aerosakkonematales</taxon>
        <taxon>Aerosakkonemataceae</taxon>
        <taxon>Microseira</taxon>
    </lineage>
</organism>
<name>A0AAV3XNG6_9CYAN</name>
<evidence type="ECO:0000256" key="3">
    <source>
        <dbReference type="PROSITE-ProRule" id="PRU00169"/>
    </source>
</evidence>
<evidence type="ECO:0000256" key="1">
    <source>
        <dbReference type="ARBA" id="ARBA00022553"/>
    </source>
</evidence>
<feature type="modified residue" description="4-aspartylphosphate" evidence="3">
    <location>
        <position position="52"/>
    </location>
</feature>
<dbReference type="SUPFAM" id="SSF48439">
    <property type="entry name" value="Protein prenylyltransferase"/>
    <property type="match status" value="1"/>
</dbReference>
<dbReference type="InterPro" id="IPR001789">
    <property type="entry name" value="Sig_transdc_resp-reg_receiver"/>
</dbReference>
<dbReference type="InterPro" id="IPR050595">
    <property type="entry name" value="Bact_response_regulator"/>
</dbReference>
<dbReference type="PANTHER" id="PTHR44591">
    <property type="entry name" value="STRESS RESPONSE REGULATOR PROTEIN 1"/>
    <property type="match status" value="1"/>
</dbReference>
<evidence type="ECO:0000313" key="5">
    <source>
        <dbReference type="EMBL" id="GET43141.1"/>
    </source>
</evidence>
<protein>
    <submittedName>
        <fullName evidence="5">Two-component response regulator</fullName>
    </submittedName>
</protein>
<dbReference type="SMART" id="SM00448">
    <property type="entry name" value="REC"/>
    <property type="match status" value="1"/>
</dbReference>
<keyword evidence="6" id="KW-1185">Reference proteome</keyword>
<proteinExistence type="predicted"/>
<accession>A0AAV3XNG6</accession>
<comment type="caution">
    <text evidence="5">The sequence shown here is derived from an EMBL/GenBank/DDBJ whole genome shotgun (WGS) entry which is preliminary data.</text>
</comment>
<keyword evidence="1 3" id="KW-0597">Phosphoprotein</keyword>
<keyword evidence="2" id="KW-0902">Two-component regulatory system</keyword>
<evidence type="ECO:0000256" key="2">
    <source>
        <dbReference type="ARBA" id="ARBA00023012"/>
    </source>
</evidence>
<dbReference type="AlphaFoldDB" id="A0AAV3XNG6"/>
<sequence length="241" mass="27672">MNTVLVVEDSHAQRECISNQLEWSGLHVIQASDGIEALEKIEANNPDLVLLDIVMPRMDGYGVCRLIKANPDTRNIPVVFLTAKIQHIDFTWGLKNAEAYLGKPWQPKELVNTIKRLILNQKKLRTSGTADAWVKYGILLLHTLELYECRADAWTKYGLLITRFYNNALAAFAQALLINPNHAAAVKYRDNVKKKWDILLKKLEQIKPCRVCRYYHGKEGITCAVHPFGRPEELCRDWEFE</sequence>
<dbReference type="PANTHER" id="PTHR44591:SF14">
    <property type="entry name" value="PROTEIN PILG"/>
    <property type="match status" value="1"/>
</dbReference>
<dbReference type="InterPro" id="IPR011006">
    <property type="entry name" value="CheY-like_superfamily"/>
</dbReference>